<organism evidence="1 2">
    <name type="scientific">Caerostris extrusa</name>
    <name type="common">Bark spider</name>
    <name type="synonym">Caerostris bankana</name>
    <dbReference type="NCBI Taxonomy" id="172846"/>
    <lineage>
        <taxon>Eukaryota</taxon>
        <taxon>Metazoa</taxon>
        <taxon>Ecdysozoa</taxon>
        <taxon>Arthropoda</taxon>
        <taxon>Chelicerata</taxon>
        <taxon>Arachnida</taxon>
        <taxon>Araneae</taxon>
        <taxon>Araneomorphae</taxon>
        <taxon>Entelegynae</taxon>
        <taxon>Araneoidea</taxon>
        <taxon>Araneidae</taxon>
        <taxon>Caerostris</taxon>
    </lineage>
</organism>
<gene>
    <name evidence="1" type="ORF">CEXT_478601</name>
</gene>
<accession>A0AAV4XXR7</accession>
<keyword evidence="2" id="KW-1185">Reference proteome</keyword>
<comment type="caution">
    <text evidence="1">The sequence shown here is derived from an EMBL/GenBank/DDBJ whole genome shotgun (WGS) entry which is preliminary data.</text>
</comment>
<dbReference type="EMBL" id="BPLR01001102">
    <property type="protein sequence ID" value="GIY99982.1"/>
    <property type="molecule type" value="Genomic_DNA"/>
</dbReference>
<evidence type="ECO:0000313" key="2">
    <source>
        <dbReference type="Proteomes" id="UP001054945"/>
    </source>
</evidence>
<proteinExistence type="predicted"/>
<protein>
    <submittedName>
        <fullName evidence="1">Uncharacterized protein</fullName>
    </submittedName>
</protein>
<dbReference type="AlphaFoldDB" id="A0AAV4XXR7"/>
<name>A0AAV4XXR7_CAEEX</name>
<sequence>MFHLDKQKKPLNDARLLVQGEKGRLGTYADCAGNKTGCFLRSHPYCSLWDSRASHDLKRFKKRKNKSTTTVFLRIKFLCLPSPSHAGISTSRNRKFITREIWEQSCN</sequence>
<evidence type="ECO:0000313" key="1">
    <source>
        <dbReference type="EMBL" id="GIY99982.1"/>
    </source>
</evidence>
<reference evidence="1 2" key="1">
    <citation type="submission" date="2021-06" db="EMBL/GenBank/DDBJ databases">
        <title>Caerostris extrusa draft genome.</title>
        <authorList>
            <person name="Kono N."/>
            <person name="Arakawa K."/>
        </authorList>
    </citation>
    <scope>NUCLEOTIDE SEQUENCE [LARGE SCALE GENOMIC DNA]</scope>
</reference>
<dbReference type="Proteomes" id="UP001054945">
    <property type="component" value="Unassembled WGS sequence"/>
</dbReference>